<keyword evidence="1" id="KW-1133">Transmembrane helix</keyword>
<comment type="caution">
    <text evidence="3">The sequence shown here is derived from an EMBL/GenBank/DDBJ whole genome shotgun (WGS) entry which is preliminary data.</text>
</comment>
<gene>
    <name evidence="3" type="ORF">GTW58_10590</name>
</gene>
<name>A0A846TYT9_9MICC</name>
<evidence type="ECO:0000313" key="4">
    <source>
        <dbReference type="Proteomes" id="UP000521379"/>
    </source>
</evidence>
<evidence type="ECO:0000259" key="2">
    <source>
        <dbReference type="Pfam" id="PF07786"/>
    </source>
</evidence>
<feature type="transmembrane region" description="Helical" evidence="1">
    <location>
        <begin position="301"/>
        <end position="323"/>
    </location>
</feature>
<feature type="transmembrane region" description="Helical" evidence="1">
    <location>
        <begin position="123"/>
        <end position="141"/>
    </location>
</feature>
<feature type="transmembrane region" description="Helical" evidence="1">
    <location>
        <begin position="185"/>
        <end position="207"/>
    </location>
</feature>
<dbReference type="InterPro" id="IPR012429">
    <property type="entry name" value="HGSNAT_cat"/>
</dbReference>
<dbReference type="AlphaFoldDB" id="A0A846TYT9"/>
<dbReference type="Proteomes" id="UP000521379">
    <property type="component" value="Unassembled WGS sequence"/>
</dbReference>
<feature type="transmembrane region" description="Helical" evidence="1">
    <location>
        <begin position="146"/>
        <end position="165"/>
    </location>
</feature>
<dbReference type="RefSeq" id="WP_157980534.1">
    <property type="nucleotide sequence ID" value="NZ_JAAVUN010000023.1"/>
</dbReference>
<keyword evidence="4" id="KW-1185">Reference proteome</keyword>
<feature type="domain" description="Heparan-alpha-glucosaminide N-acetyltransferase catalytic" evidence="2">
    <location>
        <begin position="26"/>
        <end position="217"/>
    </location>
</feature>
<organism evidence="3 4">
    <name type="scientific">Kocuria subflava</name>
    <dbReference type="NCBI Taxonomy" id="1736139"/>
    <lineage>
        <taxon>Bacteria</taxon>
        <taxon>Bacillati</taxon>
        <taxon>Actinomycetota</taxon>
        <taxon>Actinomycetes</taxon>
        <taxon>Micrococcales</taxon>
        <taxon>Micrococcaceae</taxon>
        <taxon>Kocuria</taxon>
    </lineage>
</organism>
<evidence type="ECO:0000313" key="3">
    <source>
        <dbReference type="EMBL" id="NKE10367.1"/>
    </source>
</evidence>
<feature type="transmembrane region" description="Helical" evidence="1">
    <location>
        <begin position="98"/>
        <end position="117"/>
    </location>
</feature>
<proteinExistence type="predicted"/>
<feature type="transmembrane region" description="Helical" evidence="1">
    <location>
        <begin position="68"/>
        <end position="86"/>
    </location>
</feature>
<dbReference type="Pfam" id="PF07786">
    <property type="entry name" value="HGSNAT_cat"/>
    <property type="match status" value="1"/>
</dbReference>
<keyword evidence="1" id="KW-0812">Transmembrane</keyword>
<sequence length="389" mass="40823">MSPPSSPSLAAHLSRNVRRLEQPRREPGIDLARGLAVLGMFAAHLMVVPELVWADPGTWLGVVEGRSSILFATLAGVSLGLLARSASQAPGIQAGARTSIAIRAAVIWAIGLGLLAFEIPVYIVLPAYGVLLLIGAIMLTWSTRWLLATSLLVAVTAPFLVAFINRHGPPVPDSAAEAVFDALGWNYPFVLWVAFVAAGLVAGRAVAHSTTRTLVMAAGGAVAAVVGYGVVGPAGNAVVETHGEYLPPGTRLWALSVVQSFPHSSGVGEAVGSGGFALAVIGLCVLIGRTAVRWLLWPMRVLGSMPLTAYVAHLVVWGIWILANPEVGRVIDPLDGFRALDPFWPMTLGITTGCILWALLVGRGPLESLLHFLASPSVAHEHLKDAQST</sequence>
<accession>A0A846TYT9</accession>
<dbReference type="EMBL" id="JAAVUN010000023">
    <property type="protein sequence ID" value="NKE10367.1"/>
    <property type="molecule type" value="Genomic_DNA"/>
</dbReference>
<keyword evidence="1" id="KW-0472">Membrane</keyword>
<feature type="transmembrane region" description="Helical" evidence="1">
    <location>
        <begin position="343"/>
        <end position="362"/>
    </location>
</feature>
<feature type="transmembrane region" description="Helical" evidence="1">
    <location>
        <begin position="28"/>
        <end position="48"/>
    </location>
</feature>
<protein>
    <submittedName>
        <fullName evidence="3">DUF1624 domain-containing protein</fullName>
    </submittedName>
</protein>
<reference evidence="3 4" key="1">
    <citation type="submission" date="2020-02" db="EMBL/GenBank/DDBJ databases">
        <authorList>
            <person name="Sun Q."/>
        </authorList>
    </citation>
    <scope>NUCLEOTIDE SEQUENCE [LARGE SCALE GENOMIC DNA]</scope>
    <source>
        <strain evidence="3 4">YIM 13062</strain>
    </source>
</reference>
<feature type="transmembrane region" description="Helical" evidence="1">
    <location>
        <begin position="214"/>
        <end position="231"/>
    </location>
</feature>
<evidence type="ECO:0000256" key="1">
    <source>
        <dbReference type="SAM" id="Phobius"/>
    </source>
</evidence>
<feature type="transmembrane region" description="Helical" evidence="1">
    <location>
        <begin position="270"/>
        <end position="289"/>
    </location>
</feature>